<organism evidence="2 3">
    <name type="scientific">Plastoroseomonas arctica</name>
    <dbReference type="NCBI Taxonomy" id="1509237"/>
    <lineage>
        <taxon>Bacteria</taxon>
        <taxon>Pseudomonadati</taxon>
        <taxon>Pseudomonadota</taxon>
        <taxon>Alphaproteobacteria</taxon>
        <taxon>Acetobacterales</taxon>
        <taxon>Acetobacteraceae</taxon>
        <taxon>Plastoroseomonas</taxon>
    </lineage>
</organism>
<feature type="signal peptide" evidence="1">
    <location>
        <begin position="1"/>
        <end position="20"/>
    </location>
</feature>
<comment type="caution">
    <text evidence="2">The sequence shown here is derived from an EMBL/GenBank/DDBJ whole genome shotgun (WGS) entry which is preliminary data.</text>
</comment>
<protein>
    <submittedName>
        <fullName evidence="2">Uncharacterized protein</fullName>
    </submittedName>
</protein>
<dbReference type="EMBL" id="JAAEDH010000039">
    <property type="protein sequence ID" value="MBR0657519.1"/>
    <property type="molecule type" value="Genomic_DNA"/>
</dbReference>
<evidence type="ECO:0000313" key="2">
    <source>
        <dbReference type="EMBL" id="MBR0657519.1"/>
    </source>
</evidence>
<sequence length="117" mass="12730">MLIRALAVLLLALTALPAVAQTLSGPAREEFIVSGLDACADNVRREIVDDAEGARRRGVAAHRVGLFCRCQMEFMADVMTLEELRIVTRDGLPDSWTVLLNASVRLCLPTLSTAPRP</sequence>
<reference evidence="2" key="2">
    <citation type="journal article" date="2021" name="Syst. Appl. Microbiol.">
        <title>Roseomonas hellenica sp. nov., isolated from roots of wild-growing Alkanna tinctoria.</title>
        <authorList>
            <person name="Rat A."/>
            <person name="Naranjo H.D."/>
            <person name="Lebbe L."/>
            <person name="Cnockaert M."/>
            <person name="Krigas N."/>
            <person name="Grigoriadou K."/>
            <person name="Maloupa E."/>
            <person name="Willems A."/>
        </authorList>
    </citation>
    <scope>NUCLEOTIDE SEQUENCE</scope>
    <source>
        <strain evidence="2">LMG 28251</strain>
    </source>
</reference>
<gene>
    <name evidence="2" type="ORF">GXW79_20760</name>
</gene>
<dbReference type="Proteomes" id="UP001196068">
    <property type="component" value="Unassembled WGS sequence"/>
</dbReference>
<proteinExistence type="predicted"/>
<keyword evidence="3" id="KW-1185">Reference proteome</keyword>
<name>A0AAF1K6J5_9PROT</name>
<keyword evidence="1" id="KW-0732">Signal</keyword>
<dbReference type="AlphaFoldDB" id="A0AAF1K6J5"/>
<evidence type="ECO:0000313" key="3">
    <source>
        <dbReference type="Proteomes" id="UP001196068"/>
    </source>
</evidence>
<evidence type="ECO:0000256" key="1">
    <source>
        <dbReference type="SAM" id="SignalP"/>
    </source>
</evidence>
<reference evidence="2" key="1">
    <citation type="submission" date="2020-01" db="EMBL/GenBank/DDBJ databases">
        <authorList>
            <person name="Rat A."/>
        </authorList>
    </citation>
    <scope>NUCLEOTIDE SEQUENCE</scope>
    <source>
        <strain evidence="2">LMG 28251</strain>
    </source>
</reference>
<accession>A0AAF1K6J5</accession>
<dbReference type="RefSeq" id="WP_211876381.1">
    <property type="nucleotide sequence ID" value="NZ_JAAEDH010000039.1"/>
</dbReference>
<feature type="chain" id="PRO_5042282553" evidence="1">
    <location>
        <begin position="21"/>
        <end position="117"/>
    </location>
</feature>